<dbReference type="AlphaFoldDB" id="A0A1N7SEE4"/>
<evidence type="ECO:0000256" key="2">
    <source>
        <dbReference type="SAM" id="Phobius"/>
    </source>
</evidence>
<dbReference type="InterPro" id="IPR031571">
    <property type="entry name" value="RcpC_dom"/>
</dbReference>
<reference evidence="4 5" key="1">
    <citation type="submission" date="2016-12" db="EMBL/GenBank/DDBJ databases">
        <authorList>
            <person name="Song W.-J."/>
            <person name="Kurnit D.M."/>
        </authorList>
    </citation>
    <scope>NUCLEOTIDE SEQUENCE [LARGE SCALE GENOMIC DNA]</scope>
    <source>
        <strain evidence="4 5">STM7296</strain>
    </source>
</reference>
<dbReference type="Proteomes" id="UP000187012">
    <property type="component" value="Unassembled WGS sequence"/>
</dbReference>
<dbReference type="EMBL" id="CYGX02000059">
    <property type="protein sequence ID" value="SIT45763.1"/>
    <property type="molecule type" value="Genomic_DNA"/>
</dbReference>
<dbReference type="Pfam" id="PF16976">
    <property type="entry name" value="RcpC"/>
    <property type="match status" value="1"/>
</dbReference>
<feature type="region of interest" description="Disordered" evidence="1">
    <location>
        <begin position="195"/>
        <end position="218"/>
    </location>
</feature>
<protein>
    <submittedName>
        <fullName evidence="4">Putative Flp pilus assembly CpaB</fullName>
    </submittedName>
</protein>
<gene>
    <name evidence="4" type="ORF">BN2475_590024</name>
</gene>
<evidence type="ECO:0000256" key="1">
    <source>
        <dbReference type="SAM" id="MobiDB-lite"/>
    </source>
</evidence>
<dbReference type="NCBIfam" id="TIGR03177">
    <property type="entry name" value="pilus_cpaB"/>
    <property type="match status" value="1"/>
</dbReference>
<feature type="transmembrane region" description="Helical" evidence="2">
    <location>
        <begin position="12"/>
        <end position="33"/>
    </location>
</feature>
<keyword evidence="2" id="KW-1133">Transmembrane helix</keyword>
<keyword evidence="2" id="KW-0812">Transmembrane</keyword>
<dbReference type="SMART" id="SM00858">
    <property type="entry name" value="SAF"/>
    <property type="match status" value="1"/>
</dbReference>
<dbReference type="InterPro" id="IPR017592">
    <property type="entry name" value="Pilus_assmbl_Flp-typ_CpaB"/>
</dbReference>
<feature type="domain" description="SAF" evidence="3">
    <location>
        <begin position="56"/>
        <end position="120"/>
    </location>
</feature>
<proteinExistence type="predicted"/>
<dbReference type="RefSeq" id="WP_094782094.1">
    <property type="nucleotide sequence ID" value="NZ_CYGX02000059.1"/>
</dbReference>
<feature type="region of interest" description="Disordered" evidence="1">
    <location>
        <begin position="307"/>
        <end position="344"/>
    </location>
</feature>
<sequence>MLKKIKLRSLLANSWVLLLLAVLVAGGLTFLLYKYLNDRENKLKADIAAQTAGAGVQVVVPQRDVPVGTPLSSSVFVAREIPGYLVYDDMIRPDDFEKYRTSHLVKPVRRGLPLRAADIDVLRGRDFSDVLPTGQRALTVEIDTVNSTALLLRPGNRVDLYWVGRVFREDHASDDKKVAQLLKADVLVLATGQDMRPRDAGEAAQQDPANANSSAMSRQQGMGYTTVTLQLSVDDVPRVALAQKIGGLRLILRNADDKGNDGPPLVQESDVFVDPTRGTLPAGKGPAAQVVEVIAGGGMNSTSVLVSPAAQPAPAPDMPAAARAPADAKPPAPAATQREPSVYEQANAIAQQLQKAAAPSTSRQN</sequence>
<dbReference type="OrthoDB" id="2037472at2"/>
<name>A0A1N7SEE4_9BURK</name>
<evidence type="ECO:0000259" key="3">
    <source>
        <dbReference type="SMART" id="SM00858"/>
    </source>
</evidence>
<accession>A0A1N7SEE4</accession>
<feature type="compositionally biased region" description="Low complexity" evidence="1">
    <location>
        <begin position="318"/>
        <end position="327"/>
    </location>
</feature>
<keyword evidence="5" id="KW-1185">Reference proteome</keyword>
<keyword evidence="2" id="KW-0472">Membrane</keyword>
<dbReference type="InterPro" id="IPR013974">
    <property type="entry name" value="SAF"/>
</dbReference>
<organism evidence="4 5">
    <name type="scientific">Paraburkholderia ribeironis</name>
    <dbReference type="NCBI Taxonomy" id="1247936"/>
    <lineage>
        <taxon>Bacteria</taxon>
        <taxon>Pseudomonadati</taxon>
        <taxon>Pseudomonadota</taxon>
        <taxon>Betaproteobacteria</taxon>
        <taxon>Burkholderiales</taxon>
        <taxon>Burkholderiaceae</taxon>
        <taxon>Paraburkholderia</taxon>
    </lineage>
</organism>
<dbReference type="STRING" id="1247936.BN2475_590024"/>
<feature type="compositionally biased region" description="Polar residues" evidence="1">
    <location>
        <begin position="207"/>
        <end position="218"/>
    </location>
</feature>
<evidence type="ECO:0000313" key="4">
    <source>
        <dbReference type="EMBL" id="SIT45763.1"/>
    </source>
</evidence>
<evidence type="ECO:0000313" key="5">
    <source>
        <dbReference type="Proteomes" id="UP000187012"/>
    </source>
</evidence>